<dbReference type="InterPro" id="IPR036390">
    <property type="entry name" value="WH_DNA-bd_sf"/>
</dbReference>
<dbReference type="SUPFAM" id="SSF46785">
    <property type="entry name" value="Winged helix' DNA-binding domain"/>
    <property type="match status" value="1"/>
</dbReference>
<dbReference type="EMBL" id="CP075371">
    <property type="protein sequence ID" value="QVT79702.1"/>
    <property type="molecule type" value="Genomic_DNA"/>
</dbReference>
<dbReference type="Gene3D" id="1.10.10.10">
    <property type="entry name" value="Winged helix-like DNA-binding domain superfamily/Winged helix DNA-binding domain"/>
    <property type="match status" value="1"/>
</dbReference>
<keyword evidence="2" id="KW-1185">Reference proteome</keyword>
<sequence length="84" mass="8942">MTSPHTPQTAPVTTQHLLLEHLVAGGPTTATKAELANALDRSVRSVYYALSDLEAYGLIVVTRVRPTAECPSGQRIETSPAVTL</sequence>
<organism evidence="1 2">
    <name type="scientific">Nocardioides aquaticus</name>
    <dbReference type="NCBI Taxonomy" id="160826"/>
    <lineage>
        <taxon>Bacteria</taxon>
        <taxon>Bacillati</taxon>
        <taxon>Actinomycetota</taxon>
        <taxon>Actinomycetes</taxon>
        <taxon>Propionibacteriales</taxon>
        <taxon>Nocardioidaceae</taxon>
        <taxon>Nocardioides</taxon>
    </lineage>
</organism>
<dbReference type="InterPro" id="IPR036388">
    <property type="entry name" value="WH-like_DNA-bd_sf"/>
</dbReference>
<dbReference type="Proteomes" id="UP000679307">
    <property type="component" value="Chromosome"/>
</dbReference>
<dbReference type="RefSeq" id="WP_214059111.1">
    <property type="nucleotide sequence ID" value="NZ_BAAAHS010000171.1"/>
</dbReference>
<evidence type="ECO:0000313" key="2">
    <source>
        <dbReference type="Proteomes" id="UP000679307"/>
    </source>
</evidence>
<gene>
    <name evidence="1" type="ORF">ENKNEFLB_02092</name>
</gene>
<accession>A0ABX8EHY0</accession>
<name>A0ABX8EHY0_9ACTN</name>
<evidence type="ECO:0000313" key="1">
    <source>
        <dbReference type="EMBL" id="QVT79702.1"/>
    </source>
</evidence>
<protein>
    <recommendedName>
        <fullName evidence="3">HTH domain-containing protein</fullName>
    </recommendedName>
</protein>
<evidence type="ECO:0008006" key="3">
    <source>
        <dbReference type="Google" id="ProtNLM"/>
    </source>
</evidence>
<proteinExistence type="predicted"/>
<reference evidence="1 2" key="1">
    <citation type="submission" date="2021-05" db="EMBL/GenBank/DDBJ databases">
        <title>Complete genome of Nocardioides aquaticus KCTC 9944T isolated from meromictic and hypersaline Ekho Lake, Antarctica.</title>
        <authorList>
            <person name="Hwang K."/>
            <person name="Kim K.M."/>
            <person name="Choe H."/>
        </authorList>
    </citation>
    <scope>NUCLEOTIDE SEQUENCE [LARGE SCALE GENOMIC DNA]</scope>
    <source>
        <strain evidence="1 2">KCTC 9944</strain>
    </source>
</reference>